<comment type="similarity">
    <text evidence="5">Belongs to the bacterial ribosomal protein bL25 family. CTC subfamily.</text>
</comment>
<evidence type="ECO:0000256" key="3">
    <source>
        <dbReference type="ARBA" id="ARBA00022980"/>
    </source>
</evidence>
<dbReference type="NCBIfam" id="TIGR00731">
    <property type="entry name" value="bL25_bact_ctc"/>
    <property type="match status" value="1"/>
</dbReference>
<dbReference type="CDD" id="cd00495">
    <property type="entry name" value="Ribosomal_L25_TL5_CTC"/>
    <property type="match status" value="1"/>
</dbReference>
<dbReference type="GO" id="GO:0006412">
    <property type="term" value="P:translation"/>
    <property type="evidence" value="ECO:0007669"/>
    <property type="project" value="UniProtKB-UniRule"/>
</dbReference>
<name>A0A3S8RUD8_9BACL</name>
<accession>A0A3S8RUD8</accession>
<dbReference type="GO" id="GO:0008097">
    <property type="term" value="F:5S rRNA binding"/>
    <property type="evidence" value="ECO:0007669"/>
    <property type="project" value="InterPro"/>
</dbReference>
<proteinExistence type="inferred from homology"/>
<dbReference type="HAMAP" id="MF_01334">
    <property type="entry name" value="Ribosomal_bL25_CTC"/>
    <property type="match status" value="1"/>
</dbReference>
<dbReference type="InterPro" id="IPR037121">
    <property type="entry name" value="Ribosomal_bL25_C"/>
</dbReference>
<dbReference type="KEGG" id="plen:EIM92_10905"/>
<dbReference type="PANTHER" id="PTHR33284:SF1">
    <property type="entry name" value="RIBOSOMAL PROTEIN L25_GLN-TRNA SYNTHETASE, ANTI-CODON-BINDING DOMAIN-CONTAINING PROTEIN"/>
    <property type="match status" value="1"/>
</dbReference>
<comment type="function">
    <text evidence="5">This is one of the proteins that binds to the 5S RNA in the ribosome where it forms part of the central protuberance.</text>
</comment>
<feature type="region of interest" description="Disordered" evidence="6">
    <location>
        <begin position="190"/>
        <end position="213"/>
    </location>
</feature>
<reference evidence="9 10" key="1">
    <citation type="submission" date="2018-11" db="EMBL/GenBank/DDBJ databases">
        <title>Genome sequencing of Paenibacillus lentus DSM25539(T).</title>
        <authorList>
            <person name="Kook J.-K."/>
            <person name="Park S.-N."/>
            <person name="Lim Y.K."/>
        </authorList>
    </citation>
    <scope>NUCLEOTIDE SEQUENCE [LARGE SCALE GENOMIC DNA]</scope>
    <source>
        <strain evidence="9 10">DSM 25539</strain>
    </source>
</reference>
<dbReference type="GO" id="GO:0003735">
    <property type="term" value="F:structural constituent of ribosome"/>
    <property type="evidence" value="ECO:0007669"/>
    <property type="project" value="InterPro"/>
</dbReference>
<evidence type="ECO:0000259" key="8">
    <source>
        <dbReference type="Pfam" id="PF14693"/>
    </source>
</evidence>
<keyword evidence="1 5" id="KW-0699">rRNA-binding</keyword>
<dbReference type="RefSeq" id="WP_125082649.1">
    <property type="nucleotide sequence ID" value="NZ_CP034248.1"/>
</dbReference>
<evidence type="ECO:0000256" key="1">
    <source>
        <dbReference type="ARBA" id="ARBA00022730"/>
    </source>
</evidence>
<evidence type="ECO:0000256" key="2">
    <source>
        <dbReference type="ARBA" id="ARBA00022884"/>
    </source>
</evidence>
<dbReference type="InterPro" id="IPR020930">
    <property type="entry name" value="Ribosomal_uL5_bac-type"/>
</dbReference>
<dbReference type="AlphaFoldDB" id="A0A3S8RUD8"/>
<evidence type="ECO:0000256" key="5">
    <source>
        <dbReference type="HAMAP-Rule" id="MF_01334"/>
    </source>
</evidence>
<dbReference type="InterPro" id="IPR029751">
    <property type="entry name" value="Ribosomal_L25_dom"/>
</dbReference>
<dbReference type="Gene3D" id="2.40.240.10">
    <property type="entry name" value="Ribosomal Protein L25, Chain P"/>
    <property type="match status" value="1"/>
</dbReference>
<feature type="compositionally biased region" description="Acidic residues" evidence="6">
    <location>
        <begin position="193"/>
        <end position="207"/>
    </location>
</feature>
<feature type="domain" description="Large ribosomal subunit protein bL25 beta" evidence="8">
    <location>
        <begin position="105"/>
        <end position="187"/>
    </location>
</feature>
<dbReference type="OrthoDB" id="9790002at2"/>
<evidence type="ECO:0000259" key="7">
    <source>
        <dbReference type="Pfam" id="PF01386"/>
    </source>
</evidence>
<dbReference type="Proteomes" id="UP000273145">
    <property type="component" value="Chromosome"/>
</dbReference>
<sequence length="213" mass="22747">MTKSTNQQTQYLDVAKRTEFTRSSLNQLRKSGHIPASVYGGGTEAQSVYVEEKQLVKVARTGRSEFFDLRIDGGQGIPVLIKELHHRSGKVIHVDFQKVSKNKPVRVKVPLIYNGTPEGAKIGGILQVQTTEVEIEGLPDLLPNGLEVDVTSLGSGDKLVAGDIKLSEGITLVGGEDELLASVVLPRMAGAENDTDADSAAEPEGDEGVGGKE</sequence>
<comment type="subunit">
    <text evidence="5">Part of the 50S ribosomal subunit; part of the 5S rRNA/L5/L18/L25 subcomplex. Contacts the 5S rRNA. Binds to the 5S rRNA independently of L5 and L18.</text>
</comment>
<dbReference type="EMBL" id="CP034248">
    <property type="protein sequence ID" value="AZK46596.1"/>
    <property type="molecule type" value="Genomic_DNA"/>
</dbReference>
<dbReference type="SUPFAM" id="SSF50715">
    <property type="entry name" value="Ribosomal protein L25-like"/>
    <property type="match status" value="1"/>
</dbReference>
<dbReference type="InterPro" id="IPR001021">
    <property type="entry name" value="Ribosomal_bL25_long"/>
</dbReference>
<dbReference type="InterPro" id="IPR020056">
    <property type="entry name" value="Rbsml_bL25/Gln-tRNA_synth_N"/>
</dbReference>
<keyword evidence="10" id="KW-1185">Reference proteome</keyword>
<keyword evidence="4 5" id="KW-0687">Ribonucleoprotein</keyword>
<dbReference type="PANTHER" id="PTHR33284">
    <property type="entry name" value="RIBOSOMAL PROTEIN L25/GLN-TRNA SYNTHETASE, ANTI-CODON-BINDING DOMAIN-CONTAINING PROTEIN"/>
    <property type="match status" value="1"/>
</dbReference>
<keyword evidence="3 5" id="KW-0689">Ribosomal protein</keyword>
<evidence type="ECO:0000256" key="6">
    <source>
        <dbReference type="SAM" id="MobiDB-lite"/>
    </source>
</evidence>
<dbReference type="InterPro" id="IPR020057">
    <property type="entry name" value="Ribosomal_bL25_b-dom"/>
</dbReference>
<feature type="domain" description="Large ribosomal subunit protein bL25 L25" evidence="7">
    <location>
        <begin position="12"/>
        <end position="96"/>
    </location>
</feature>
<dbReference type="GO" id="GO:0022625">
    <property type="term" value="C:cytosolic large ribosomal subunit"/>
    <property type="evidence" value="ECO:0007669"/>
    <property type="project" value="TreeGrafter"/>
</dbReference>
<keyword evidence="2 5" id="KW-0694">RNA-binding</keyword>
<evidence type="ECO:0000256" key="4">
    <source>
        <dbReference type="ARBA" id="ARBA00023274"/>
    </source>
</evidence>
<evidence type="ECO:0000313" key="9">
    <source>
        <dbReference type="EMBL" id="AZK46596.1"/>
    </source>
</evidence>
<protein>
    <recommendedName>
        <fullName evidence="5">Large ribosomal subunit protein bL25</fullName>
    </recommendedName>
    <alternativeName>
        <fullName evidence="5">General stress protein CTC</fullName>
    </alternativeName>
</protein>
<gene>
    <name evidence="5" type="primary">rplY</name>
    <name evidence="5" type="synonym">ctc</name>
    <name evidence="9" type="ORF">EIM92_10905</name>
</gene>
<dbReference type="InterPro" id="IPR011035">
    <property type="entry name" value="Ribosomal_bL25/Gln-tRNA_synth"/>
</dbReference>
<dbReference type="Pfam" id="PF14693">
    <property type="entry name" value="Ribosomal_TL5_C"/>
    <property type="match status" value="1"/>
</dbReference>
<dbReference type="Pfam" id="PF01386">
    <property type="entry name" value="Ribosomal_L25p"/>
    <property type="match status" value="1"/>
</dbReference>
<organism evidence="9 10">
    <name type="scientific">Paenibacillus lentus</name>
    <dbReference type="NCBI Taxonomy" id="1338368"/>
    <lineage>
        <taxon>Bacteria</taxon>
        <taxon>Bacillati</taxon>
        <taxon>Bacillota</taxon>
        <taxon>Bacilli</taxon>
        <taxon>Bacillales</taxon>
        <taxon>Paenibacillaceae</taxon>
        <taxon>Paenibacillus</taxon>
    </lineage>
</organism>
<evidence type="ECO:0000313" key="10">
    <source>
        <dbReference type="Proteomes" id="UP000273145"/>
    </source>
</evidence>
<dbReference type="Gene3D" id="2.170.120.20">
    <property type="entry name" value="Ribosomal protein L25, beta domain"/>
    <property type="match status" value="1"/>
</dbReference>